<keyword evidence="1" id="KW-0732">Signal</keyword>
<comment type="caution">
    <text evidence="3">The sequence shown here is derived from an EMBL/GenBank/DDBJ whole genome shotgun (WGS) entry which is preliminary data.</text>
</comment>
<protein>
    <submittedName>
        <fullName evidence="3">Uncharacterized protein</fullName>
    </submittedName>
</protein>
<feature type="non-terminal residue" evidence="3">
    <location>
        <position position="1"/>
    </location>
</feature>
<gene>
    <name evidence="2" type="ORF">OVA965_LOCUS32482</name>
    <name evidence="3" type="ORF">TMI583_LOCUS33340</name>
</gene>
<evidence type="ECO:0000313" key="3">
    <source>
        <dbReference type="EMBL" id="CAF4196835.1"/>
    </source>
</evidence>
<evidence type="ECO:0000313" key="4">
    <source>
        <dbReference type="Proteomes" id="UP000682733"/>
    </source>
</evidence>
<dbReference type="Proteomes" id="UP000682733">
    <property type="component" value="Unassembled WGS sequence"/>
</dbReference>
<proteinExistence type="predicted"/>
<accession>A0A8S2S0H9</accession>
<sequence>LSFVHVFYSCIFLLIMVSLTNGKPVLKQSESSNQLCDIIAVYCVKSELNKIRDIMLNINQTAMAIENYIFDHTMTRGTLSRLVFNEERYLIEYNQSPKAKWHANFLQLPNIDKEFLIYIINDIHNAMLIFYNSIGSLLETDEMFGFQIDEWFKQIHKNLRSNVICKIRNILYTYDAEWSQNTNDQITFRNEFYPSPSQRHNIKSVVLSRLLREWSNKLTSVINIIDQKLI</sequence>
<organism evidence="3 4">
    <name type="scientific">Didymodactylos carnosus</name>
    <dbReference type="NCBI Taxonomy" id="1234261"/>
    <lineage>
        <taxon>Eukaryota</taxon>
        <taxon>Metazoa</taxon>
        <taxon>Spiralia</taxon>
        <taxon>Gnathifera</taxon>
        <taxon>Rotifera</taxon>
        <taxon>Eurotatoria</taxon>
        <taxon>Bdelloidea</taxon>
        <taxon>Philodinida</taxon>
        <taxon>Philodinidae</taxon>
        <taxon>Didymodactylos</taxon>
    </lineage>
</organism>
<reference evidence="3" key="1">
    <citation type="submission" date="2021-02" db="EMBL/GenBank/DDBJ databases">
        <authorList>
            <person name="Nowell W R."/>
        </authorList>
    </citation>
    <scope>NUCLEOTIDE SEQUENCE</scope>
</reference>
<evidence type="ECO:0000256" key="1">
    <source>
        <dbReference type="SAM" id="SignalP"/>
    </source>
</evidence>
<feature type="signal peptide" evidence="1">
    <location>
        <begin position="1"/>
        <end position="22"/>
    </location>
</feature>
<name>A0A8S2S0H9_9BILA</name>
<dbReference type="AlphaFoldDB" id="A0A8S2S0H9"/>
<evidence type="ECO:0000313" key="2">
    <source>
        <dbReference type="EMBL" id="CAF1389046.1"/>
    </source>
</evidence>
<feature type="chain" id="PRO_5036273800" evidence="1">
    <location>
        <begin position="23"/>
        <end position="230"/>
    </location>
</feature>
<dbReference type="Proteomes" id="UP000677228">
    <property type="component" value="Unassembled WGS sequence"/>
</dbReference>
<dbReference type="EMBL" id="CAJOBA010047061">
    <property type="protein sequence ID" value="CAF4196835.1"/>
    <property type="molecule type" value="Genomic_DNA"/>
</dbReference>
<dbReference type="EMBL" id="CAJNOK010025358">
    <property type="protein sequence ID" value="CAF1389046.1"/>
    <property type="molecule type" value="Genomic_DNA"/>
</dbReference>